<gene>
    <name evidence="2" type="ORF">HERILL_LOCUS3428</name>
</gene>
<dbReference type="AlphaFoldDB" id="A0A7R8UG62"/>
<keyword evidence="3" id="KW-1185">Reference proteome</keyword>
<sequence length="144" mass="17168">MDVCGLFIGDTTMTYGSLRSTLYRDYEKFPYGTFENNKNPTIKDYYSKVQEKCQQVKEQQKKGKQSCPFCRENKKRPLINYMRKREVHKHKDSICEEDEEEQEECEETEQHEHQEEHNHEAHAQSSHSENHGAVKKSDQNEKHN</sequence>
<evidence type="ECO:0000313" key="3">
    <source>
        <dbReference type="Proteomes" id="UP000594454"/>
    </source>
</evidence>
<protein>
    <submittedName>
        <fullName evidence="2">Uncharacterized protein</fullName>
    </submittedName>
</protein>
<dbReference type="InParanoid" id="A0A7R8UG62"/>
<evidence type="ECO:0000256" key="1">
    <source>
        <dbReference type="SAM" id="MobiDB-lite"/>
    </source>
</evidence>
<evidence type="ECO:0000313" key="2">
    <source>
        <dbReference type="EMBL" id="CAD7080263.1"/>
    </source>
</evidence>
<organism evidence="2 3">
    <name type="scientific">Hermetia illucens</name>
    <name type="common">Black soldier fly</name>
    <dbReference type="NCBI Taxonomy" id="343691"/>
    <lineage>
        <taxon>Eukaryota</taxon>
        <taxon>Metazoa</taxon>
        <taxon>Ecdysozoa</taxon>
        <taxon>Arthropoda</taxon>
        <taxon>Hexapoda</taxon>
        <taxon>Insecta</taxon>
        <taxon>Pterygota</taxon>
        <taxon>Neoptera</taxon>
        <taxon>Endopterygota</taxon>
        <taxon>Diptera</taxon>
        <taxon>Brachycera</taxon>
        <taxon>Stratiomyomorpha</taxon>
        <taxon>Stratiomyidae</taxon>
        <taxon>Hermetiinae</taxon>
        <taxon>Hermetia</taxon>
    </lineage>
</organism>
<proteinExistence type="predicted"/>
<dbReference type="EMBL" id="LR899009">
    <property type="protein sequence ID" value="CAD7080263.1"/>
    <property type="molecule type" value="Genomic_DNA"/>
</dbReference>
<feature type="compositionally biased region" description="Acidic residues" evidence="1">
    <location>
        <begin position="95"/>
        <end position="107"/>
    </location>
</feature>
<accession>A0A7R8UG62</accession>
<name>A0A7R8UG62_HERIL</name>
<feature type="compositionally biased region" description="Basic and acidic residues" evidence="1">
    <location>
        <begin position="108"/>
        <end position="144"/>
    </location>
</feature>
<reference evidence="2 3" key="1">
    <citation type="submission" date="2020-11" db="EMBL/GenBank/DDBJ databases">
        <authorList>
            <person name="Wallbank WR R."/>
            <person name="Pardo Diaz C."/>
            <person name="Kozak K."/>
            <person name="Martin S."/>
            <person name="Jiggins C."/>
            <person name="Moest M."/>
            <person name="Warren A I."/>
            <person name="Generalovic N T."/>
            <person name="Byers J.R.P. K."/>
            <person name="Montejo-Kovacevich G."/>
            <person name="Yen C E."/>
        </authorList>
    </citation>
    <scope>NUCLEOTIDE SEQUENCE [LARGE SCALE GENOMIC DNA]</scope>
</reference>
<dbReference type="Proteomes" id="UP000594454">
    <property type="component" value="Chromosome 1"/>
</dbReference>
<dbReference type="OMA" id="DMHEHEL"/>
<feature type="region of interest" description="Disordered" evidence="1">
    <location>
        <begin position="81"/>
        <end position="144"/>
    </location>
</feature>
<dbReference type="OrthoDB" id="8190439at2759"/>